<evidence type="ECO:0000313" key="1">
    <source>
        <dbReference type="EMBL" id="TCD71377.1"/>
    </source>
</evidence>
<comment type="caution">
    <text evidence="1">The sequence shown here is derived from an EMBL/GenBank/DDBJ whole genome shotgun (WGS) entry which is preliminary data.</text>
</comment>
<proteinExistence type="predicted"/>
<dbReference type="Proteomes" id="UP000292702">
    <property type="component" value="Unassembled WGS sequence"/>
</dbReference>
<protein>
    <submittedName>
        <fullName evidence="1">Uncharacterized protein</fullName>
    </submittedName>
</protein>
<reference evidence="1 2" key="1">
    <citation type="submission" date="2018-11" db="EMBL/GenBank/DDBJ databases">
        <title>Genome assembly of Steccherinum ochraceum LE-BIN_3174, the white-rot fungus of the Steccherinaceae family (The Residual Polyporoid clade, Polyporales, Basidiomycota).</title>
        <authorList>
            <person name="Fedorova T.V."/>
            <person name="Glazunova O.A."/>
            <person name="Landesman E.O."/>
            <person name="Moiseenko K.V."/>
            <person name="Psurtseva N.V."/>
            <person name="Savinova O.S."/>
            <person name="Shakhova N.V."/>
            <person name="Tyazhelova T.V."/>
            <person name="Vasina D.V."/>
        </authorList>
    </citation>
    <scope>NUCLEOTIDE SEQUENCE [LARGE SCALE GENOMIC DNA]</scope>
    <source>
        <strain evidence="1 2">LE-BIN_3174</strain>
    </source>
</reference>
<accession>A0A4V6N7B3</accession>
<dbReference type="EMBL" id="RWJN01000006">
    <property type="protein sequence ID" value="TCD71377.1"/>
    <property type="molecule type" value="Genomic_DNA"/>
</dbReference>
<dbReference type="AlphaFoldDB" id="A0A4V6N7B3"/>
<sequence>MAANQFLSQLIWFDSNPTRAADSARPQPLVKAIVTTGNRPSSSVAQTVGTQNPTAISELKRLTFLKSQTKKVRNDEIWDNLKKYVQSRAAPNAGPVQQFGIPVKTRDGEVVQGSHNLSAWSSYYVRLARDPNAAIIRGNAPHDPCTRGEQDAARERYLAWLRYHNARKPRAVNREESIQDETLQQLLNPLTEVTQGRYKSTQQTRELDAKHPSLRAVRLPFWGRACPKDHPTLTQQPKSGYPEFVLWHEIGVSCAVIENKTFWAYDEDFLNSFFSAGIVDDQTGDLKPRGQFRGGTVQHDALKQIWAQVSYFKNSIGAFTTGGNIFIFVKVGENEMCVSDVHKWTDEDVLEVLAGMSFLAIDDHVGLGLFPGQQTTWDILCPPYKRSGEWKNRMPKRPGDE</sequence>
<name>A0A4V6N7B3_9APHY</name>
<dbReference type="OrthoDB" id="2804524at2759"/>
<evidence type="ECO:0000313" key="2">
    <source>
        <dbReference type="Proteomes" id="UP000292702"/>
    </source>
</evidence>
<keyword evidence="2" id="KW-1185">Reference proteome</keyword>
<gene>
    <name evidence="1" type="ORF">EIP91_010083</name>
</gene>
<organism evidence="1 2">
    <name type="scientific">Steccherinum ochraceum</name>
    <dbReference type="NCBI Taxonomy" id="92696"/>
    <lineage>
        <taxon>Eukaryota</taxon>
        <taxon>Fungi</taxon>
        <taxon>Dikarya</taxon>
        <taxon>Basidiomycota</taxon>
        <taxon>Agaricomycotina</taxon>
        <taxon>Agaricomycetes</taxon>
        <taxon>Polyporales</taxon>
        <taxon>Steccherinaceae</taxon>
        <taxon>Steccherinum</taxon>
    </lineage>
</organism>